<dbReference type="GO" id="GO:0030514">
    <property type="term" value="P:negative regulation of BMP signaling pathway"/>
    <property type="evidence" value="ECO:0007669"/>
    <property type="project" value="TreeGrafter"/>
</dbReference>
<evidence type="ECO:0000256" key="3">
    <source>
        <dbReference type="ARBA" id="ARBA00022989"/>
    </source>
</evidence>
<feature type="transmembrane region" description="Helical" evidence="6">
    <location>
        <begin position="719"/>
        <end position="741"/>
    </location>
</feature>
<feature type="transmembrane region" description="Helical" evidence="6">
    <location>
        <begin position="101"/>
        <end position="124"/>
    </location>
</feature>
<dbReference type="AlphaFoldDB" id="A0A8J1UYF8"/>
<evidence type="ECO:0000313" key="7">
    <source>
        <dbReference type="EMBL" id="CAH1790297.1"/>
    </source>
</evidence>
<accession>A0A8J1UYF8</accession>
<feature type="transmembrane region" description="Helical" evidence="6">
    <location>
        <begin position="207"/>
        <end position="230"/>
    </location>
</feature>
<evidence type="ECO:0000256" key="6">
    <source>
        <dbReference type="SAM" id="Phobius"/>
    </source>
</evidence>
<evidence type="ECO:0000256" key="4">
    <source>
        <dbReference type="ARBA" id="ARBA00023136"/>
    </source>
</evidence>
<feature type="transmembrane region" description="Helical" evidence="6">
    <location>
        <begin position="444"/>
        <end position="470"/>
    </location>
</feature>
<feature type="transmembrane region" description="Helical" evidence="6">
    <location>
        <begin position="383"/>
        <end position="402"/>
    </location>
</feature>
<feature type="region of interest" description="Disordered" evidence="5">
    <location>
        <begin position="552"/>
        <end position="584"/>
    </location>
</feature>
<evidence type="ECO:0000256" key="1">
    <source>
        <dbReference type="ARBA" id="ARBA00004141"/>
    </source>
</evidence>
<evidence type="ECO:0000256" key="2">
    <source>
        <dbReference type="ARBA" id="ARBA00022692"/>
    </source>
</evidence>
<feature type="transmembrane region" description="Helical" evidence="6">
    <location>
        <begin position="236"/>
        <end position="257"/>
    </location>
</feature>
<feature type="transmembrane region" description="Helical" evidence="6">
    <location>
        <begin position="409"/>
        <end position="432"/>
    </location>
</feature>
<organism evidence="7 8">
    <name type="scientific">Owenia fusiformis</name>
    <name type="common">Polychaete worm</name>
    <dbReference type="NCBI Taxonomy" id="6347"/>
    <lineage>
        <taxon>Eukaryota</taxon>
        <taxon>Metazoa</taxon>
        <taxon>Spiralia</taxon>
        <taxon>Lophotrochozoa</taxon>
        <taxon>Annelida</taxon>
        <taxon>Polychaeta</taxon>
        <taxon>Sedentaria</taxon>
        <taxon>Canalipalpata</taxon>
        <taxon>Sabellida</taxon>
        <taxon>Oweniida</taxon>
        <taxon>Oweniidae</taxon>
        <taxon>Owenia</taxon>
    </lineage>
</organism>
<feature type="transmembrane region" description="Helical" evidence="6">
    <location>
        <begin position="482"/>
        <end position="504"/>
    </location>
</feature>
<feature type="transmembrane region" description="Helical" evidence="6">
    <location>
        <begin position="269"/>
        <end position="290"/>
    </location>
</feature>
<dbReference type="PANTHER" id="PTHR22829:SF5">
    <property type="entry name" value="INTEGRAL MEMBRANE PROTEIN GPR155"/>
    <property type="match status" value="1"/>
</dbReference>
<dbReference type="GO" id="GO:0016020">
    <property type="term" value="C:membrane"/>
    <property type="evidence" value="ECO:0007669"/>
    <property type="project" value="UniProtKB-SubCell"/>
</dbReference>
<dbReference type="SMART" id="SM00049">
    <property type="entry name" value="DEP"/>
    <property type="match status" value="1"/>
</dbReference>
<reference evidence="7" key="1">
    <citation type="submission" date="2022-03" db="EMBL/GenBank/DDBJ databases">
        <authorList>
            <person name="Martin C."/>
        </authorList>
    </citation>
    <scope>NUCLEOTIDE SEQUENCE</scope>
</reference>
<feature type="transmembrane region" description="Helical" evidence="6">
    <location>
        <begin position="41"/>
        <end position="59"/>
    </location>
</feature>
<dbReference type="Gene3D" id="1.10.10.10">
    <property type="entry name" value="Winged helix-like DNA-binding domain superfamily/Winged helix DNA-binding domain"/>
    <property type="match status" value="1"/>
</dbReference>
<feature type="transmembrane region" description="Helical" evidence="6">
    <location>
        <begin position="310"/>
        <end position="329"/>
    </location>
</feature>
<dbReference type="Proteomes" id="UP000749559">
    <property type="component" value="Unassembled WGS sequence"/>
</dbReference>
<dbReference type="SUPFAM" id="SSF46785">
    <property type="entry name" value="Winged helix' DNA-binding domain"/>
    <property type="match status" value="1"/>
</dbReference>
<evidence type="ECO:0000313" key="8">
    <source>
        <dbReference type="Proteomes" id="UP000749559"/>
    </source>
</evidence>
<dbReference type="GO" id="GO:0055085">
    <property type="term" value="P:transmembrane transport"/>
    <property type="evidence" value="ECO:0007669"/>
    <property type="project" value="InterPro"/>
</dbReference>
<feature type="transmembrane region" description="Helical" evidence="6">
    <location>
        <begin position="519"/>
        <end position="539"/>
    </location>
</feature>
<dbReference type="Pfam" id="PF03547">
    <property type="entry name" value="Mem_trans"/>
    <property type="match status" value="1"/>
</dbReference>
<keyword evidence="4 6" id="KW-0472">Membrane</keyword>
<dbReference type="InterPro" id="IPR036390">
    <property type="entry name" value="WH_DNA-bd_sf"/>
</dbReference>
<feature type="transmembrane region" description="Helical" evidence="6">
    <location>
        <begin position="341"/>
        <end position="363"/>
    </location>
</feature>
<keyword evidence="8" id="KW-1185">Reference proteome</keyword>
<dbReference type="Gene3D" id="1.20.1070.10">
    <property type="entry name" value="Rhodopsin 7-helix transmembrane proteins"/>
    <property type="match status" value="1"/>
</dbReference>
<dbReference type="Pfam" id="PF00610">
    <property type="entry name" value="DEP"/>
    <property type="match status" value="1"/>
</dbReference>
<dbReference type="PROSITE" id="PS50186">
    <property type="entry name" value="DEP"/>
    <property type="match status" value="1"/>
</dbReference>
<dbReference type="PANTHER" id="PTHR22829">
    <property type="entry name" value="DEP DOMAIN PROTEIN"/>
    <property type="match status" value="1"/>
</dbReference>
<feature type="transmembrane region" description="Helical" evidence="6">
    <location>
        <begin position="162"/>
        <end position="186"/>
    </location>
</feature>
<dbReference type="EMBL" id="CAIIXF020000007">
    <property type="protein sequence ID" value="CAH1790297.1"/>
    <property type="molecule type" value="Genomic_DNA"/>
</dbReference>
<proteinExistence type="predicted"/>
<keyword evidence="2 6" id="KW-0812">Transmembrane</keyword>
<keyword evidence="3 6" id="KW-1133">Transmembrane helix</keyword>
<comment type="subcellular location">
    <subcellularLocation>
        <location evidence="1">Membrane</location>
        <topology evidence="1">Multi-pass membrane protein</topology>
    </subcellularLocation>
</comment>
<sequence>MSLNMTKNEAMDNVSTVLVDSKGRNITRPALSEDADIINNLYPAIVQCFTIILLGYIAGRASIISKNQSKGLGSYVSTFALPALLFKSMMEINFDKVNWMFLASIFISKAIVFAIVVIISLLVVRDFGKTGIYAIFTTQSNDFAIGYLIVQALFNKTHPEYVTYIYLIGPISLCILNPIGFMMMEFQNWKTSAPNERGNNLSAVGKVLKGVILNPIVFMTIIGIMGNFLFKRNVPIVITDILKILGDSFSATALFYLGISLVGKVTGQLGRGLITPALLIIAKTLLLPFIIREVVVAMDAGGERNATLAFGMYGFLYGTFPTAPTVFVYSTQYAIAVDTMATGVVVCTFLSAPLMFVSAKMIMLPVVQKDDYGQLINETCFDISIVGILCSLWVIGVICFSGRWRRVPYSFTLCLVIAQTFSCLGMILWHFLNLSSSWQHYVQFIIFLIGVLGTRSWMAMLAIALCVLRCRSLCYLFRIKSWLLLIGWGAPVMSTGLVIMLSTWEGTQDPSFQYGKAQLIVSVAFLSICLLTTIVCLVYQMRNERKLTQHDHIQREDVQNEEEQSLLKGQRGANNGPGQNGLKSPCANQSCSGDAAAIEEIVPFRKCLISADSQDSDSNEQSNILDKTCSINAGCSTEQRRECGRAIQSYESVPVNLEGDELVLEEMEEYQLMRHVVFLLVLMFSTSLGLFLCSMRLFTFGSSNALASGVYVELEFIDGVFNFGQGFFAFAIFGLDTRLVINPFIRRWRRIMYGEDHVEPNDARTLSEETRHICEQFKTYHIIKCKEAIVSDRRYRLRVYRYVFTGSSLVDWLIRVGLCDERTDAVQYGRKLLDGGVIHHFKDEHHFYDLPYFYRFKDNESEGHHDASDEDMQDITRIVGVDVETESSRVSSSMGGYTTCSSTELASRDHCKPSSSC</sequence>
<feature type="transmembrane region" description="Helical" evidence="6">
    <location>
        <begin position="131"/>
        <end position="150"/>
    </location>
</feature>
<dbReference type="OrthoDB" id="2133778at2759"/>
<dbReference type="InterPro" id="IPR004776">
    <property type="entry name" value="Mem_transp_PIN-like"/>
</dbReference>
<gene>
    <name evidence="7" type="ORF">OFUS_LOCUS15521</name>
</gene>
<evidence type="ECO:0000256" key="5">
    <source>
        <dbReference type="SAM" id="MobiDB-lite"/>
    </source>
</evidence>
<feature type="transmembrane region" description="Helical" evidence="6">
    <location>
        <begin position="71"/>
        <end position="89"/>
    </location>
</feature>
<dbReference type="CDD" id="cd00637">
    <property type="entry name" value="7tm_classA_rhodopsin-like"/>
    <property type="match status" value="1"/>
</dbReference>
<dbReference type="GO" id="GO:0035556">
    <property type="term" value="P:intracellular signal transduction"/>
    <property type="evidence" value="ECO:0007669"/>
    <property type="project" value="InterPro"/>
</dbReference>
<dbReference type="InterPro" id="IPR000591">
    <property type="entry name" value="DEP_dom"/>
</dbReference>
<dbReference type="InterPro" id="IPR051832">
    <property type="entry name" value="mTOR-Rac_regulators"/>
</dbReference>
<protein>
    <submittedName>
        <fullName evidence="7">Uncharacterized protein</fullName>
    </submittedName>
</protein>
<feature type="transmembrane region" description="Helical" evidence="6">
    <location>
        <begin position="676"/>
        <end position="699"/>
    </location>
</feature>
<name>A0A8J1UYF8_OWEFU</name>
<comment type="caution">
    <text evidence="7">The sequence shown here is derived from an EMBL/GenBank/DDBJ whole genome shotgun (WGS) entry which is preliminary data.</text>
</comment>
<dbReference type="InterPro" id="IPR036388">
    <property type="entry name" value="WH-like_DNA-bd_sf"/>
</dbReference>